<name>Q4SNH0_TETNG</name>
<comment type="caution">
    <text evidence="3">The sequence shown here is derived from an EMBL/GenBank/DDBJ whole genome shotgun (WGS) entry which is preliminary data.</text>
</comment>
<organism evidence="3">
    <name type="scientific">Tetraodon nigroviridis</name>
    <name type="common">Spotted green pufferfish</name>
    <name type="synonym">Chelonodon nigroviridis</name>
    <dbReference type="NCBI Taxonomy" id="99883"/>
    <lineage>
        <taxon>Eukaryota</taxon>
        <taxon>Metazoa</taxon>
        <taxon>Chordata</taxon>
        <taxon>Craniata</taxon>
        <taxon>Vertebrata</taxon>
        <taxon>Euteleostomi</taxon>
        <taxon>Actinopterygii</taxon>
        <taxon>Neopterygii</taxon>
        <taxon>Teleostei</taxon>
        <taxon>Neoteleostei</taxon>
        <taxon>Acanthomorphata</taxon>
        <taxon>Eupercaria</taxon>
        <taxon>Tetraodontiformes</taxon>
        <taxon>Tetradontoidea</taxon>
        <taxon>Tetraodontidae</taxon>
        <taxon>Tetraodon</taxon>
    </lineage>
</organism>
<evidence type="ECO:0000256" key="1">
    <source>
        <dbReference type="SAM" id="MobiDB-lite"/>
    </source>
</evidence>
<proteinExistence type="predicted"/>
<feature type="region of interest" description="Disordered" evidence="1">
    <location>
        <begin position="489"/>
        <end position="1196"/>
    </location>
</feature>
<feature type="region of interest" description="Disordered" evidence="1">
    <location>
        <begin position="1"/>
        <end position="268"/>
    </location>
</feature>
<evidence type="ECO:0000313" key="3">
    <source>
        <dbReference type="EMBL" id="CAF97812.1"/>
    </source>
</evidence>
<gene>
    <name evidence="3" type="ORF">GSTENG00015299001</name>
</gene>
<feature type="compositionally biased region" description="Basic and acidic residues" evidence="1">
    <location>
        <begin position="216"/>
        <end position="225"/>
    </location>
</feature>
<dbReference type="InterPro" id="IPR001357">
    <property type="entry name" value="BRCT_dom"/>
</dbReference>
<protein>
    <submittedName>
        <fullName evidence="3">(spotted green pufferfish) hypothetical protein</fullName>
    </submittedName>
</protein>
<feature type="compositionally biased region" description="Polar residues" evidence="1">
    <location>
        <begin position="94"/>
        <end position="106"/>
    </location>
</feature>
<feature type="compositionally biased region" description="Polar residues" evidence="1">
    <location>
        <begin position="57"/>
        <end position="66"/>
    </location>
</feature>
<feature type="compositionally biased region" description="Polar residues" evidence="1">
    <location>
        <begin position="1182"/>
        <end position="1194"/>
    </location>
</feature>
<feature type="compositionally biased region" description="Basic and acidic residues" evidence="1">
    <location>
        <begin position="648"/>
        <end position="802"/>
    </location>
</feature>
<dbReference type="KEGG" id="tng:GSTEN00015299G001"/>
<feature type="compositionally biased region" description="Acidic residues" evidence="1">
    <location>
        <begin position="1"/>
        <end position="11"/>
    </location>
</feature>
<dbReference type="Pfam" id="PF16770">
    <property type="entry name" value="RTT107_BRCT_5"/>
    <property type="match status" value="1"/>
</dbReference>
<feature type="compositionally biased region" description="Low complexity" evidence="1">
    <location>
        <begin position="976"/>
        <end position="996"/>
    </location>
</feature>
<dbReference type="SUPFAM" id="SSF52113">
    <property type="entry name" value="BRCT domain"/>
    <property type="match status" value="1"/>
</dbReference>
<sequence>MDSDTDAEENDDAPHTVPEAVSPPENKTRTAIPAGIPSDSDTDVEDKYALEAVPMAKSTSMQSKTTAEAGPTTHLKHFHLDSDTESEEDDPKPAQNNSSFKITETPTKLPETVPAALPRPDSETDDEAVPAVAAGKSGGTEPGPAADTHADLDILSDSGTDVDPESPLVKQTLVGTDVSLAHGAASEAVQSDSDADTDVEESSTAPVLERVTTAGLHEEGQKAVGDEGPAGASGEGQVPRLVGEDPPGLLSSSRQYCSTPVQLPGAATPTLGTKTLAFDSESQEDGNVFGAETQPFVFQPGARQAGGSDGHIRETTQASAPTTQDEVSKQPCREESFRLGLFDSSHLQDPLQALAMESTQAFVSVEATQLYAAPDTHANKSSSANDSELEATQAYGEEEEPAGCSDVPDRGGRGDFSLEPTQAYVSDPYHDSEEETDDDERRAIATDETQPFYFPTSATLATAETQPMCAPEEEEVVKFPVPSAVRVVRPKNETEERGEPGEAVTSQERPFREVLPLAETQPMCTGEDSQSDDEDSFPGSEAFHGDSSVAETQLMTTGEDEESISFLARPRRKAKPVRYLEEDTQRLAVCESSLFETQPMNSGEGGDGVDSLPEAGDLKSRQQRSDVDKNEPDISPMKKQGEPSLGEEGEKKEHERIHLEIKEEKERIEAENAQRLRFERERAEREKTERERKEQEERAEKRQKETEEKERLELERAEREHKEKLAGEKHARMSSDGKKQEKKEMWESERREHDENLEREVQHHSGRQESEAKEPDGVERSEKGGITEEKVLQEQKEEDKAKVSTRGRRAARRTAATQPTPMNDDVPARRTRSRSNSSNSVSSERSASSIHMQESGGRGRGRGARRTSDAPPAVASRSSNRRKTVAAHPTQVDSWDVPGVPGGPSRPNSSNSSLNQSSQGRGRVSRRRPRGGTAEEDSVSPAVRQSDLETTTRGRKNTKPESCLETEKADAQQATAARGRWRSGSNGSGSAEAEGSWNQGQRSQEGSKRNVRGRSQNSAKREALVLPGSPAASKPDETKELRKGRKRESEADTEDDPGSSAKLLKGEEKEPASGEAEEAANQQEENEVPVQAKRRGRASAAQTKKVPKAADDGPGVKERNKGTVERAAGRGRGRLSVAQKKTKEEQPDPEAPVDQRARVLEPEVRSPASGGSRKRQAPVESSPLTKTLRSSSLSPGVRSRMLSHTFKVLFTCVVDEAGERVLARLGGSMAKGVADMNCLVTDKVRRTVKFLCAVAKGIPVVTTQWLEKVSFNVTRVATETPPPVTLTSWCFPEREGRRLPASQFLCGEG</sequence>
<feature type="region of interest" description="Disordered" evidence="1">
    <location>
        <begin position="376"/>
        <end position="456"/>
    </location>
</feature>
<dbReference type="EMBL" id="CAAE01014543">
    <property type="protein sequence ID" value="CAF97812.1"/>
    <property type="molecule type" value="Genomic_DNA"/>
</dbReference>
<feature type="compositionally biased region" description="Basic and acidic residues" evidence="1">
    <location>
        <begin position="1108"/>
        <end position="1128"/>
    </location>
</feature>
<evidence type="ECO:0000259" key="2">
    <source>
        <dbReference type="Pfam" id="PF16770"/>
    </source>
</evidence>
<feature type="compositionally biased region" description="Basic and acidic residues" evidence="1">
    <location>
        <begin position="616"/>
        <end position="632"/>
    </location>
</feature>
<feature type="compositionally biased region" description="Low complexity" evidence="1">
    <location>
        <begin position="903"/>
        <end position="922"/>
    </location>
</feature>
<dbReference type="OrthoDB" id="342264at2759"/>
<accession>Q4SNH0</accession>
<feature type="compositionally biased region" description="Polar residues" evidence="1">
    <location>
        <begin position="250"/>
        <end position="261"/>
    </location>
</feature>
<feature type="region of interest" description="Disordered" evidence="1">
    <location>
        <begin position="299"/>
        <end position="332"/>
    </location>
</feature>
<dbReference type="InterPro" id="IPR036420">
    <property type="entry name" value="BRCT_dom_sf"/>
</dbReference>
<dbReference type="Gene3D" id="3.40.50.10190">
    <property type="entry name" value="BRCT domain"/>
    <property type="match status" value="1"/>
</dbReference>
<feature type="compositionally biased region" description="Low complexity" evidence="1">
    <location>
        <begin position="834"/>
        <end position="849"/>
    </location>
</feature>
<feature type="compositionally biased region" description="Basic and acidic residues" evidence="1">
    <location>
        <begin position="490"/>
        <end position="500"/>
    </location>
</feature>
<reference evidence="3" key="1">
    <citation type="journal article" date="2004" name="Nature">
        <title>Genome duplication in the teleost fish Tetraodon nigroviridis reveals the early vertebrate proto-karyotype.</title>
        <authorList>
            <person name="Jaillon O."/>
            <person name="Aury J.-M."/>
            <person name="Brunet F."/>
            <person name="Petit J.-L."/>
            <person name="Stange-Thomann N."/>
            <person name="Mauceli E."/>
            <person name="Bouneau L."/>
            <person name="Fischer C."/>
            <person name="Ozouf-Costaz C."/>
            <person name="Bernot A."/>
            <person name="Nicaud S."/>
            <person name="Jaffe D."/>
            <person name="Fisher S."/>
            <person name="Lutfalla G."/>
            <person name="Dossat C."/>
            <person name="Segurens B."/>
            <person name="Dasilva C."/>
            <person name="Salanoubat M."/>
            <person name="Levy M."/>
            <person name="Boudet N."/>
            <person name="Castellano S."/>
            <person name="Anthouard V."/>
            <person name="Jubin C."/>
            <person name="Castelli V."/>
            <person name="Katinka M."/>
            <person name="Vacherie B."/>
            <person name="Biemont C."/>
            <person name="Skalli Z."/>
            <person name="Cattolico L."/>
            <person name="Poulain J."/>
            <person name="De Berardinis V."/>
            <person name="Cruaud C."/>
            <person name="Duprat S."/>
            <person name="Brottier P."/>
            <person name="Coutanceau J.-P."/>
            <person name="Gouzy J."/>
            <person name="Parra G."/>
            <person name="Lardier G."/>
            <person name="Chapple C."/>
            <person name="McKernan K.J."/>
            <person name="McEwan P."/>
            <person name="Bosak S."/>
            <person name="Kellis M."/>
            <person name="Volff J.-N."/>
            <person name="Guigo R."/>
            <person name="Zody M.C."/>
            <person name="Mesirov J."/>
            <person name="Lindblad-Toh K."/>
            <person name="Birren B."/>
            <person name="Nusbaum C."/>
            <person name="Kahn D."/>
            <person name="Robinson-Rechavi M."/>
            <person name="Laudet V."/>
            <person name="Schachter V."/>
            <person name="Quetier F."/>
            <person name="Saurin W."/>
            <person name="Scarpelli C."/>
            <person name="Wincker P."/>
            <person name="Lander E.S."/>
            <person name="Weissenbach J."/>
            <person name="Roest Crollius H."/>
        </authorList>
    </citation>
    <scope>NUCLEOTIDE SEQUENCE [LARGE SCALE GENOMIC DNA]</scope>
</reference>
<feature type="compositionally biased region" description="Basic and acidic residues" evidence="1">
    <location>
        <begin position="1153"/>
        <end position="1164"/>
    </location>
</feature>
<feature type="compositionally biased region" description="Polar residues" evidence="1">
    <location>
        <begin position="315"/>
        <end position="325"/>
    </location>
</feature>
<feature type="domain" description="BRCT" evidence="2">
    <location>
        <begin position="1216"/>
        <end position="1269"/>
    </location>
</feature>
<dbReference type="CDD" id="cd17744">
    <property type="entry name" value="BRCT_MDC1_rpt1"/>
    <property type="match status" value="1"/>
</dbReference>
<feature type="compositionally biased region" description="Basic residues" evidence="1">
    <location>
        <begin position="803"/>
        <end position="812"/>
    </location>
</feature>
<reference evidence="3" key="2">
    <citation type="submission" date="2004-02" db="EMBL/GenBank/DDBJ databases">
        <authorList>
            <consortium name="Genoscope"/>
            <consortium name="Whitehead Institute Centre for Genome Research"/>
        </authorList>
    </citation>
    <scope>NUCLEOTIDE SEQUENCE</scope>
</reference>